<dbReference type="RefSeq" id="XP_065645297.1">
    <property type="nucleotide sequence ID" value="XM_065789225.1"/>
</dbReference>
<name>A0ABM4B8U3_HYDVU</name>
<dbReference type="Pfam" id="PF17921">
    <property type="entry name" value="Integrase_H2C2"/>
    <property type="match status" value="1"/>
</dbReference>
<keyword evidence="2" id="KW-1185">Reference proteome</keyword>
<dbReference type="InterPro" id="IPR001584">
    <property type="entry name" value="Integrase_cat-core"/>
</dbReference>
<dbReference type="Proteomes" id="UP001652625">
    <property type="component" value="Chromosome 02"/>
</dbReference>
<reference evidence="2" key="1">
    <citation type="submission" date="2025-05" db="UniProtKB">
        <authorList>
            <consortium name="RefSeq"/>
        </authorList>
    </citation>
    <scope>NUCLEOTIDE SEQUENCE [LARGE SCALE GENOMIC DNA]</scope>
</reference>
<reference evidence="3" key="2">
    <citation type="submission" date="2025-08" db="UniProtKB">
        <authorList>
            <consortium name="RefSeq"/>
        </authorList>
    </citation>
    <scope>IDENTIFICATION</scope>
</reference>
<dbReference type="InterPro" id="IPR036397">
    <property type="entry name" value="RNaseH_sf"/>
</dbReference>
<dbReference type="SUPFAM" id="SSF53098">
    <property type="entry name" value="Ribonuclease H-like"/>
    <property type="match status" value="1"/>
</dbReference>
<proteinExistence type="predicted"/>
<dbReference type="InterPro" id="IPR012337">
    <property type="entry name" value="RNaseH-like_sf"/>
</dbReference>
<evidence type="ECO:0000259" key="1">
    <source>
        <dbReference type="PROSITE" id="PS50994"/>
    </source>
</evidence>
<dbReference type="InterPro" id="IPR050951">
    <property type="entry name" value="Retrovirus_Pol_polyprotein"/>
</dbReference>
<evidence type="ECO:0000313" key="2">
    <source>
        <dbReference type="Proteomes" id="UP001652625"/>
    </source>
</evidence>
<accession>A0ABM4B8U3</accession>
<dbReference type="GeneID" id="136075788"/>
<evidence type="ECO:0000313" key="3">
    <source>
        <dbReference type="RefSeq" id="XP_065645297.1"/>
    </source>
</evidence>
<feature type="domain" description="Integrase catalytic" evidence="1">
    <location>
        <begin position="250"/>
        <end position="367"/>
    </location>
</feature>
<sequence length="453" mass="51733">MRPSCSYLKRVLSSCGWDSLVNERVVKLVSSLNERLTKEDPVYGSWNVKNISEATVWCDASSLAVGIVLEVAGEIVEDCSVITVVGWLSSLIIGDKPVRVHGLGEPLVRRRLSLIEDLVKECNIKIKLFLVKSAENKADALTRIPQNWLHSNHSAMTANIVPPDVKSFHNLHHFGVNRTLYLMKQTYPKEKVCRKDVESVVKSCERCLSVNPAPIRWEEGNLKEQVCNLEKATERESCYTHCYRTVCFRLEEIFRERGPPWQVLLDNGKTFRSKLVGELCADWGVSILFRCAYRPSGNGIVERHHRTIKRMTARSGKDPLKMIYWYNIAPRKNGEKTSLPYKAIFSYEWKPHTISAKTKAEVLHNYTQGQEVFVKPPDSKCTSEWNRGRVSDEGRGVSIEINGLPRHMLDVRPAPIVADLSIRESEEPIADNLNLRRSTRVRRFPNKYADFVI</sequence>
<dbReference type="PANTHER" id="PTHR37984:SF5">
    <property type="entry name" value="PROTEIN NYNRIN-LIKE"/>
    <property type="match status" value="1"/>
</dbReference>
<dbReference type="PROSITE" id="PS50994">
    <property type="entry name" value="INTEGRASE"/>
    <property type="match status" value="1"/>
</dbReference>
<dbReference type="PANTHER" id="PTHR37984">
    <property type="entry name" value="PROTEIN CBG26694"/>
    <property type="match status" value="1"/>
</dbReference>
<protein>
    <submittedName>
        <fullName evidence="3">Uncharacterized protein LOC136075788</fullName>
    </submittedName>
</protein>
<dbReference type="Gene3D" id="1.10.340.70">
    <property type="match status" value="1"/>
</dbReference>
<dbReference type="Gene3D" id="3.30.420.10">
    <property type="entry name" value="Ribonuclease H-like superfamily/Ribonuclease H"/>
    <property type="match status" value="1"/>
</dbReference>
<organism evidence="2 3">
    <name type="scientific">Hydra vulgaris</name>
    <name type="common">Hydra</name>
    <name type="synonym">Hydra attenuata</name>
    <dbReference type="NCBI Taxonomy" id="6087"/>
    <lineage>
        <taxon>Eukaryota</taxon>
        <taxon>Metazoa</taxon>
        <taxon>Cnidaria</taxon>
        <taxon>Hydrozoa</taxon>
        <taxon>Hydroidolina</taxon>
        <taxon>Anthoathecata</taxon>
        <taxon>Aplanulata</taxon>
        <taxon>Hydridae</taxon>
        <taxon>Hydra</taxon>
    </lineage>
</organism>
<gene>
    <name evidence="3" type="primary">LOC136075788</name>
</gene>
<dbReference type="InterPro" id="IPR041588">
    <property type="entry name" value="Integrase_H2C2"/>
</dbReference>